<proteinExistence type="predicted"/>
<dbReference type="EMBL" id="NHYD01003423">
    <property type="protein sequence ID" value="PPQ78287.1"/>
    <property type="molecule type" value="Genomic_DNA"/>
</dbReference>
<dbReference type="InParanoid" id="A0A409WIF0"/>
<dbReference type="AlphaFoldDB" id="A0A409WIF0"/>
<protein>
    <submittedName>
        <fullName evidence="1">Uncharacterized protein</fullName>
    </submittedName>
</protein>
<gene>
    <name evidence="1" type="ORF">CVT25_011746</name>
</gene>
<keyword evidence="2" id="KW-1185">Reference proteome</keyword>
<dbReference type="Proteomes" id="UP000283269">
    <property type="component" value="Unassembled WGS sequence"/>
</dbReference>
<evidence type="ECO:0000313" key="2">
    <source>
        <dbReference type="Proteomes" id="UP000283269"/>
    </source>
</evidence>
<evidence type="ECO:0000313" key="1">
    <source>
        <dbReference type="EMBL" id="PPQ78287.1"/>
    </source>
</evidence>
<comment type="caution">
    <text evidence="1">The sequence shown here is derived from an EMBL/GenBank/DDBJ whole genome shotgun (WGS) entry which is preliminary data.</text>
</comment>
<reference evidence="1 2" key="1">
    <citation type="journal article" date="2018" name="Evol. Lett.">
        <title>Horizontal gene cluster transfer increased hallucinogenic mushroom diversity.</title>
        <authorList>
            <person name="Reynolds H.T."/>
            <person name="Vijayakumar V."/>
            <person name="Gluck-Thaler E."/>
            <person name="Korotkin H.B."/>
            <person name="Matheny P.B."/>
            <person name="Slot J.C."/>
        </authorList>
    </citation>
    <scope>NUCLEOTIDE SEQUENCE [LARGE SCALE GENOMIC DNA]</scope>
    <source>
        <strain evidence="1 2">2631</strain>
    </source>
</reference>
<sequence>MVPLLALMIPARQHLPTYQIALMPPALLLADALRILNRPPLALPPDIHSERGKRAAHAPALVAPARAERLARPVAQDLLLLHAGRRRGEHLVARHALRAPPASARPHDLHSAWRTQSAMAYRGAWVLAGRVRFGADRVAGGDGCGAVRACRESILRWIGDG</sequence>
<organism evidence="1 2">
    <name type="scientific">Psilocybe cyanescens</name>
    <dbReference type="NCBI Taxonomy" id="93625"/>
    <lineage>
        <taxon>Eukaryota</taxon>
        <taxon>Fungi</taxon>
        <taxon>Dikarya</taxon>
        <taxon>Basidiomycota</taxon>
        <taxon>Agaricomycotina</taxon>
        <taxon>Agaricomycetes</taxon>
        <taxon>Agaricomycetidae</taxon>
        <taxon>Agaricales</taxon>
        <taxon>Agaricineae</taxon>
        <taxon>Strophariaceae</taxon>
        <taxon>Psilocybe</taxon>
    </lineage>
</organism>
<name>A0A409WIF0_PSICY</name>
<accession>A0A409WIF0</accession>